<feature type="domain" description="MYND-type" evidence="5">
    <location>
        <begin position="274"/>
        <end position="312"/>
    </location>
</feature>
<evidence type="ECO:0000256" key="2">
    <source>
        <dbReference type="ARBA" id="ARBA00022771"/>
    </source>
</evidence>
<proteinExistence type="predicted"/>
<keyword evidence="3" id="KW-0862">Zinc</keyword>
<evidence type="ECO:0000256" key="4">
    <source>
        <dbReference type="PROSITE-ProRule" id="PRU00134"/>
    </source>
</evidence>
<evidence type="ECO:0000256" key="3">
    <source>
        <dbReference type="ARBA" id="ARBA00022833"/>
    </source>
</evidence>
<dbReference type="AlphaFoldDB" id="A0A367J5Z5"/>
<dbReference type="OrthoDB" id="2271790at2759"/>
<evidence type="ECO:0000259" key="5">
    <source>
        <dbReference type="PROSITE" id="PS50865"/>
    </source>
</evidence>
<organism evidence="6 7">
    <name type="scientific">Rhizopus stolonifer</name>
    <name type="common">Rhizopus nigricans</name>
    <dbReference type="NCBI Taxonomy" id="4846"/>
    <lineage>
        <taxon>Eukaryota</taxon>
        <taxon>Fungi</taxon>
        <taxon>Fungi incertae sedis</taxon>
        <taxon>Mucoromycota</taxon>
        <taxon>Mucoromycotina</taxon>
        <taxon>Mucoromycetes</taxon>
        <taxon>Mucorales</taxon>
        <taxon>Mucorineae</taxon>
        <taxon>Rhizopodaceae</taxon>
        <taxon>Rhizopus</taxon>
    </lineage>
</organism>
<dbReference type="SUPFAM" id="SSF144232">
    <property type="entry name" value="HIT/MYND zinc finger-like"/>
    <property type="match status" value="1"/>
</dbReference>
<reference evidence="6 7" key="1">
    <citation type="journal article" date="2018" name="G3 (Bethesda)">
        <title>Phylogenetic and Phylogenomic Definition of Rhizopus Species.</title>
        <authorList>
            <person name="Gryganskyi A.P."/>
            <person name="Golan J."/>
            <person name="Dolatabadi S."/>
            <person name="Mondo S."/>
            <person name="Robb S."/>
            <person name="Idnurm A."/>
            <person name="Muszewska A."/>
            <person name="Steczkiewicz K."/>
            <person name="Masonjones S."/>
            <person name="Liao H.L."/>
            <person name="Gajdeczka M.T."/>
            <person name="Anike F."/>
            <person name="Vuek A."/>
            <person name="Anishchenko I.M."/>
            <person name="Voigt K."/>
            <person name="de Hoog G.S."/>
            <person name="Smith M.E."/>
            <person name="Heitman J."/>
            <person name="Vilgalys R."/>
            <person name="Stajich J.E."/>
        </authorList>
    </citation>
    <scope>NUCLEOTIDE SEQUENCE [LARGE SCALE GENOMIC DNA]</scope>
    <source>
        <strain evidence="6 7">LSU 92-RS-03</strain>
    </source>
</reference>
<evidence type="ECO:0000256" key="1">
    <source>
        <dbReference type="ARBA" id="ARBA00022723"/>
    </source>
</evidence>
<dbReference type="Proteomes" id="UP000253551">
    <property type="component" value="Unassembled WGS sequence"/>
</dbReference>
<keyword evidence="7" id="KW-1185">Reference proteome</keyword>
<comment type="caution">
    <text evidence="6">The sequence shown here is derived from an EMBL/GenBank/DDBJ whole genome shotgun (WGS) entry which is preliminary data.</text>
</comment>
<dbReference type="GO" id="GO:0008270">
    <property type="term" value="F:zinc ion binding"/>
    <property type="evidence" value="ECO:0007669"/>
    <property type="project" value="UniProtKB-KW"/>
</dbReference>
<dbReference type="PROSITE" id="PS50865">
    <property type="entry name" value="ZF_MYND_2"/>
    <property type="match status" value="1"/>
</dbReference>
<dbReference type="InterPro" id="IPR002893">
    <property type="entry name" value="Znf_MYND"/>
</dbReference>
<sequence>MYASKLVVSPVYVDKKQEQGSPTSYFSSSNHYQHQLNVEAIRQHSLEDAIRLASQVNMKHTASGCDRCDLVAGYYITALRYARENEPVQCNTILFDLVWQMTNLVLAHRETSKYQYLHWFDLITTELWDFAKQLKEESFECDTHIPLLDGDIKRLSIDSSHSDDSEHDEENYRRAIRITIYNCRALVCEQSNEITQAIVYYRKCASVRPTPFEPQQHLQQTALATLQRLIKTSRPVSQLKHKNTFSSVFTSDSISASSTTSSVSSLSSKTSMCCSNCGIEKQVMPVCARCKIQPYCSVRCIQSHKETHVSSCISSH</sequence>
<accession>A0A367J5Z5</accession>
<gene>
    <name evidence="6" type="ORF">CU098_007099</name>
</gene>
<dbReference type="Gene3D" id="6.10.140.2220">
    <property type="match status" value="1"/>
</dbReference>
<protein>
    <recommendedName>
        <fullName evidence="5">MYND-type domain-containing protein</fullName>
    </recommendedName>
</protein>
<keyword evidence="1" id="KW-0479">Metal-binding</keyword>
<keyword evidence="2 4" id="KW-0863">Zinc-finger</keyword>
<evidence type="ECO:0000313" key="6">
    <source>
        <dbReference type="EMBL" id="RCH85151.1"/>
    </source>
</evidence>
<dbReference type="EMBL" id="PJQM01004248">
    <property type="protein sequence ID" value="RCH85151.1"/>
    <property type="molecule type" value="Genomic_DNA"/>
</dbReference>
<name>A0A367J5Z5_RHIST</name>
<evidence type="ECO:0000313" key="7">
    <source>
        <dbReference type="Proteomes" id="UP000253551"/>
    </source>
</evidence>